<proteinExistence type="predicted"/>
<gene>
    <name evidence="2" type="ORF">DFH08DRAFT_397508</name>
</gene>
<keyword evidence="3" id="KW-1185">Reference proteome</keyword>
<dbReference type="AlphaFoldDB" id="A0AAD7EEX2"/>
<name>A0AAD7EEX2_9AGAR</name>
<reference evidence="2" key="1">
    <citation type="submission" date="2023-03" db="EMBL/GenBank/DDBJ databases">
        <title>Massive genome expansion in bonnet fungi (Mycena s.s.) driven by repeated elements and novel gene families across ecological guilds.</title>
        <authorList>
            <consortium name="Lawrence Berkeley National Laboratory"/>
            <person name="Harder C.B."/>
            <person name="Miyauchi S."/>
            <person name="Viragh M."/>
            <person name="Kuo A."/>
            <person name="Thoen E."/>
            <person name="Andreopoulos B."/>
            <person name="Lu D."/>
            <person name="Skrede I."/>
            <person name="Drula E."/>
            <person name="Henrissat B."/>
            <person name="Morin E."/>
            <person name="Kohler A."/>
            <person name="Barry K."/>
            <person name="LaButti K."/>
            <person name="Morin E."/>
            <person name="Salamov A."/>
            <person name="Lipzen A."/>
            <person name="Mereny Z."/>
            <person name="Hegedus B."/>
            <person name="Baldrian P."/>
            <person name="Stursova M."/>
            <person name="Weitz H."/>
            <person name="Taylor A."/>
            <person name="Grigoriev I.V."/>
            <person name="Nagy L.G."/>
            <person name="Martin F."/>
            <person name="Kauserud H."/>
        </authorList>
    </citation>
    <scope>NUCLEOTIDE SEQUENCE</scope>
    <source>
        <strain evidence="2">CBHHK002</strain>
    </source>
</reference>
<dbReference type="EMBL" id="JARIHO010000056">
    <property type="protein sequence ID" value="KAJ7318842.1"/>
    <property type="molecule type" value="Genomic_DNA"/>
</dbReference>
<evidence type="ECO:0000313" key="2">
    <source>
        <dbReference type="EMBL" id="KAJ7318842.1"/>
    </source>
</evidence>
<feature type="region of interest" description="Disordered" evidence="1">
    <location>
        <begin position="343"/>
        <end position="367"/>
    </location>
</feature>
<comment type="caution">
    <text evidence="2">The sequence shown here is derived from an EMBL/GenBank/DDBJ whole genome shotgun (WGS) entry which is preliminary data.</text>
</comment>
<organism evidence="2 3">
    <name type="scientific">Mycena albidolilacea</name>
    <dbReference type="NCBI Taxonomy" id="1033008"/>
    <lineage>
        <taxon>Eukaryota</taxon>
        <taxon>Fungi</taxon>
        <taxon>Dikarya</taxon>
        <taxon>Basidiomycota</taxon>
        <taxon>Agaricomycotina</taxon>
        <taxon>Agaricomycetes</taxon>
        <taxon>Agaricomycetidae</taxon>
        <taxon>Agaricales</taxon>
        <taxon>Marasmiineae</taxon>
        <taxon>Mycenaceae</taxon>
        <taxon>Mycena</taxon>
    </lineage>
</organism>
<dbReference type="Proteomes" id="UP001218218">
    <property type="component" value="Unassembled WGS sequence"/>
</dbReference>
<protein>
    <submittedName>
        <fullName evidence="2">Uncharacterized protein</fullName>
    </submittedName>
</protein>
<evidence type="ECO:0000313" key="3">
    <source>
        <dbReference type="Proteomes" id="UP001218218"/>
    </source>
</evidence>
<sequence>MTCIATIRTAHCPRRPSAVAHKATARLLNAPRAYDLTPTLYHFDTHLTSAHHRYASAVIPRCARCLLQRQSSAQCSWISDPTPERGPRCIHSPSHTLFPSPPARDDHLWDYPTLFFPNAWSSRAAPLTGVAHPHARAPIVPVALVAVRHTTTVFSRTHLSAPAPPCIPSQVYTTTGVPSARHGRSFSRRATRCLRARCDVFGAIPLQACIRHSAETRRAASASSAPSAAPVANCLRRLRRLTACCPPASPCRAPTIQCASLVACACDNPSPAPRAAPPPVLRPFSPLQAPSIACAAPPICTPTAFSHRRRLSYPCRRDDPLRHPKLDTTHLRALRYYPHRRRLRSAQLRDPRRAVRPSSARDRRAHAAGSYPAVGACSHCGHGAHVDDSSNAISDDFFDTVLCTST</sequence>
<evidence type="ECO:0000256" key="1">
    <source>
        <dbReference type="SAM" id="MobiDB-lite"/>
    </source>
</evidence>
<accession>A0AAD7EEX2</accession>